<reference evidence="1" key="2">
    <citation type="journal article" date="2015" name="Fish Shellfish Immunol.">
        <title>Early steps in the European eel (Anguilla anguilla)-Vibrio vulnificus interaction in the gills: Role of the RtxA13 toxin.</title>
        <authorList>
            <person name="Callol A."/>
            <person name="Pajuelo D."/>
            <person name="Ebbesson L."/>
            <person name="Teles M."/>
            <person name="MacKenzie S."/>
            <person name="Amaro C."/>
        </authorList>
    </citation>
    <scope>NUCLEOTIDE SEQUENCE</scope>
</reference>
<reference evidence="1" key="1">
    <citation type="submission" date="2014-11" db="EMBL/GenBank/DDBJ databases">
        <authorList>
            <person name="Amaro Gonzalez C."/>
        </authorList>
    </citation>
    <scope>NUCLEOTIDE SEQUENCE</scope>
</reference>
<evidence type="ECO:0000313" key="1">
    <source>
        <dbReference type="EMBL" id="JAH74592.1"/>
    </source>
</evidence>
<name>A0A0E9V964_ANGAN</name>
<organism evidence="1">
    <name type="scientific">Anguilla anguilla</name>
    <name type="common">European freshwater eel</name>
    <name type="synonym">Muraena anguilla</name>
    <dbReference type="NCBI Taxonomy" id="7936"/>
    <lineage>
        <taxon>Eukaryota</taxon>
        <taxon>Metazoa</taxon>
        <taxon>Chordata</taxon>
        <taxon>Craniata</taxon>
        <taxon>Vertebrata</taxon>
        <taxon>Euteleostomi</taxon>
        <taxon>Actinopterygii</taxon>
        <taxon>Neopterygii</taxon>
        <taxon>Teleostei</taxon>
        <taxon>Anguilliformes</taxon>
        <taxon>Anguillidae</taxon>
        <taxon>Anguilla</taxon>
    </lineage>
</organism>
<protein>
    <submittedName>
        <fullName evidence="1">Uncharacterized protein</fullName>
    </submittedName>
</protein>
<accession>A0A0E9V964</accession>
<proteinExistence type="predicted"/>
<dbReference type="AlphaFoldDB" id="A0A0E9V964"/>
<sequence>MNLIISSQLTVLNCCGHLVYYVGRMLPDPLQGKVHMCSWS</sequence>
<dbReference type="EMBL" id="GBXM01033985">
    <property type="protein sequence ID" value="JAH74592.1"/>
    <property type="molecule type" value="Transcribed_RNA"/>
</dbReference>